<protein>
    <submittedName>
        <fullName evidence="1">Uncharacterized protein</fullName>
    </submittedName>
</protein>
<sequence>MSVEERFEQKLTEHYEQVGMEVLPLPTDADVIIISMRRTLRDGDEEFGIHHEEQFSLRIPGRRGTELLAGICLSRSRL</sequence>
<dbReference type="EMBL" id="BLXT01002491">
    <property type="protein sequence ID" value="GFN95366.1"/>
    <property type="molecule type" value="Genomic_DNA"/>
</dbReference>
<evidence type="ECO:0000313" key="2">
    <source>
        <dbReference type="Proteomes" id="UP000735302"/>
    </source>
</evidence>
<organism evidence="1 2">
    <name type="scientific">Plakobranchus ocellatus</name>
    <dbReference type="NCBI Taxonomy" id="259542"/>
    <lineage>
        <taxon>Eukaryota</taxon>
        <taxon>Metazoa</taxon>
        <taxon>Spiralia</taxon>
        <taxon>Lophotrochozoa</taxon>
        <taxon>Mollusca</taxon>
        <taxon>Gastropoda</taxon>
        <taxon>Heterobranchia</taxon>
        <taxon>Euthyneura</taxon>
        <taxon>Panpulmonata</taxon>
        <taxon>Sacoglossa</taxon>
        <taxon>Placobranchoidea</taxon>
        <taxon>Plakobranchidae</taxon>
        <taxon>Plakobranchus</taxon>
    </lineage>
</organism>
<reference evidence="1 2" key="1">
    <citation type="journal article" date="2021" name="Elife">
        <title>Chloroplast acquisition without the gene transfer in kleptoplastic sea slugs, Plakobranchus ocellatus.</title>
        <authorList>
            <person name="Maeda T."/>
            <person name="Takahashi S."/>
            <person name="Yoshida T."/>
            <person name="Shimamura S."/>
            <person name="Takaki Y."/>
            <person name="Nagai Y."/>
            <person name="Toyoda A."/>
            <person name="Suzuki Y."/>
            <person name="Arimoto A."/>
            <person name="Ishii H."/>
            <person name="Satoh N."/>
            <person name="Nishiyama T."/>
            <person name="Hasebe M."/>
            <person name="Maruyama T."/>
            <person name="Minagawa J."/>
            <person name="Obokata J."/>
            <person name="Shigenobu S."/>
        </authorList>
    </citation>
    <scope>NUCLEOTIDE SEQUENCE [LARGE SCALE GENOMIC DNA]</scope>
</reference>
<proteinExistence type="predicted"/>
<comment type="caution">
    <text evidence="1">The sequence shown here is derived from an EMBL/GenBank/DDBJ whole genome shotgun (WGS) entry which is preliminary data.</text>
</comment>
<gene>
    <name evidence="1" type="ORF">PoB_002187200</name>
</gene>
<keyword evidence="2" id="KW-1185">Reference proteome</keyword>
<evidence type="ECO:0000313" key="1">
    <source>
        <dbReference type="EMBL" id="GFN95366.1"/>
    </source>
</evidence>
<dbReference type="AlphaFoldDB" id="A0AAV3ZL70"/>
<name>A0AAV3ZL70_9GAST</name>
<accession>A0AAV3ZL70</accession>
<dbReference type="Proteomes" id="UP000735302">
    <property type="component" value="Unassembled WGS sequence"/>
</dbReference>